<gene>
    <name evidence="3" type="ORF">NW768_008414</name>
</gene>
<evidence type="ECO:0000256" key="2">
    <source>
        <dbReference type="SAM" id="MobiDB-lite"/>
    </source>
</evidence>
<sequence length="310" mass="35269">MERSVLPNNMRDHSKEPSDNRKRSGESPMEAPPAKRPDRTETMKSELNSIYRQMTSHVRVSFDAVCPDQEKHGDITGICVFSFLRLVLRLGLGGIHPATERSRLIELIKSNQDFELEDDDLELRWGLKEMIKEEEDLLSQRIMQSTLESLKLDSQEASERLEQAQQELSRAEEELAKAMAKKETAVEIRNDLAEALRDVAEADASQHTRSINISQVIDSNPSNAEGLVHSVSLIIGNYTQTRNTITLSRVDKMVEKFEVCVENASEVVSRNLDKEAVAQWEVNKMKRMIEVKTSLRNSDRVPNIKLELIV</sequence>
<feature type="region of interest" description="Disordered" evidence="2">
    <location>
        <begin position="1"/>
        <end position="41"/>
    </location>
</feature>
<evidence type="ECO:0000313" key="4">
    <source>
        <dbReference type="Proteomes" id="UP001152024"/>
    </source>
</evidence>
<proteinExistence type="predicted"/>
<evidence type="ECO:0000313" key="3">
    <source>
        <dbReference type="EMBL" id="KAJ4128130.1"/>
    </source>
</evidence>
<comment type="caution">
    <text evidence="3">The sequence shown here is derived from an EMBL/GenBank/DDBJ whole genome shotgun (WGS) entry which is preliminary data.</text>
</comment>
<dbReference type="Proteomes" id="UP001152024">
    <property type="component" value="Unassembled WGS sequence"/>
</dbReference>
<feature type="coiled-coil region" evidence="1">
    <location>
        <begin position="147"/>
        <end position="188"/>
    </location>
</feature>
<keyword evidence="4" id="KW-1185">Reference proteome</keyword>
<reference evidence="3" key="1">
    <citation type="submission" date="2022-09" db="EMBL/GenBank/DDBJ databases">
        <title>Fusarium specimens isolated from Avocado Roots.</title>
        <authorList>
            <person name="Stajich J."/>
            <person name="Roper C."/>
            <person name="Heimlech-Rivalta G."/>
        </authorList>
    </citation>
    <scope>NUCLEOTIDE SEQUENCE</scope>
    <source>
        <strain evidence="3">CF00095</strain>
    </source>
</reference>
<dbReference type="EMBL" id="JAOQBH010000012">
    <property type="protein sequence ID" value="KAJ4128130.1"/>
    <property type="molecule type" value="Genomic_DNA"/>
</dbReference>
<accession>A0ABQ8R6Y3</accession>
<feature type="compositionally biased region" description="Basic and acidic residues" evidence="2">
    <location>
        <begin position="10"/>
        <end position="25"/>
    </location>
</feature>
<organism evidence="3 4">
    <name type="scientific">Fusarium equiseti</name>
    <name type="common">Fusarium scirpi</name>
    <dbReference type="NCBI Taxonomy" id="61235"/>
    <lineage>
        <taxon>Eukaryota</taxon>
        <taxon>Fungi</taxon>
        <taxon>Dikarya</taxon>
        <taxon>Ascomycota</taxon>
        <taxon>Pezizomycotina</taxon>
        <taxon>Sordariomycetes</taxon>
        <taxon>Hypocreomycetidae</taxon>
        <taxon>Hypocreales</taxon>
        <taxon>Nectriaceae</taxon>
        <taxon>Fusarium</taxon>
        <taxon>Fusarium incarnatum-equiseti species complex</taxon>
    </lineage>
</organism>
<name>A0ABQ8R6Y3_FUSEQ</name>
<keyword evidence="1" id="KW-0175">Coiled coil</keyword>
<protein>
    <submittedName>
        <fullName evidence="3">Uncharacterized protein</fullName>
    </submittedName>
</protein>
<evidence type="ECO:0000256" key="1">
    <source>
        <dbReference type="SAM" id="Coils"/>
    </source>
</evidence>